<dbReference type="EMBL" id="PDOB01000025">
    <property type="protein sequence ID" value="PIL38991.1"/>
    <property type="molecule type" value="Genomic_DNA"/>
</dbReference>
<evidence type="ECO:0000313" key="1">
    <source>
        <dbReference type="EMBL" id="PIL38991.1"/>
    </source>
</evidence>
<dbReference type="Proteomes" id="UP000228593">
    <property type="component" value="Unassembled WGS sequence"/>
</dbReference>
<gene>
    <name evidence="1" type="ORF">CR103_15025</name>
</gene>
<sequence>MNHRLRSRSYAPGRQAGVGLVTAIFILVVLAGLAVAMATLSSAQQAASSLDVLGARAYQGARAGVEWALFQQRVNNSCLPGPTTFALPANTSLSSFTVSVTCNANPFPGQPANFRVTATACNGIAGAACKGAGTSQDYVERKIEVQF</sequence>
<evidence type="ECO:0000313" key="2">
    <source>
        <dbReference type="Proteomes" id="UP000228593"/>
    </source>
</evidence>
<dbReference type="AlphaFoldDB" id="A0A2G8SZ01"/>
<dbReference type="OrthoDB" id="8536494at2"/>
<keyword evidence="2" id="KW-1185">Reference proteome</keyword>
<dbReference type="RefSeq" id="WP_099916787.1">
    <property type="nucleotide sequence ID" value="NZ_BMHS01000028.1"/>
</dbReference>
<proteinExistence type="predicted"/>
<name>A0A2G8SZ01_9BURK</name>
<accession>A0A2G8SZ01</accession>
<protein>
    <submittedName>
        <fullName evidence="1">Agglutinin biogenesis protein MshP</fullName>
    </submittedName>
</protein>
<comment type="caution">
    <text evidence="1">The sequence shown here is derived from an EMBL/GenBank/DDBJ whole genome shotgun (WGS) entry which is preliminary data.</text>
</comment>
<organism evidence="1 2">
    <name type="scientific">Massilia psychrophila</name>
    <dbReference type="NCBI Taxonomy" id="1603353"/>
    <lineage>
        <taxon>Bacteria</taxon>
        <taxon>Pseudomonadati</taxon>
        <taxon>Pseudomonadota</taxon>
        <taxon>Betaproteobacteria</taxon>
        <taxon>Burkholderiales</taxon>
        <taxon>Oxalobacteraceae</taxon>
        <taxon>Telluria group</taxon>
        <taxon>Massilia</taxon>
    </lineage>
</organism>
<reference evidence="1 2" key="1">
    <citation type="submission" date="2017-10" db="EMBL/GenBank/DDBJ databases">
        <title>Massilia psychrophilum sp. nov., a novel purple-pigmented bacterium isolated from Tianshan glacier, Xinjiang Municipality, China.</title>
        <authorList>
            <person name="Wang H."/>
        </authorList>
    </citation>
    <scope>NUCLEOTIDE SEQUENCE [LARGE SCALE GENOMIC DNA]</scope>
    <source>
        <strain evidence="1 2">JCM 30813</strain>
    </source>
</reference>